<evidence type="ECO:0000313" key="2">
    <source>
        <dbReference type="EMBL" id="KAF6395348.1"/>
    </source>
</evidence>
<organism evidence="2 3">
    <name type="scientific">Rousettus aegyptiacus</name>
    <name type="common">Egyptian fruit bat</name>
    <name type="synonym">Pteropus aegyptiacus</name>
    <dbReference type="NCBI Taxonomy" id="9407"/>
    <lineage>
        <taxon>Eukaryota</taxon>
        <taxon>Metazoa</taxon>
        <taxon>Chordata</taxon>
        <taxon>Craniata</taxon>
        <taxon>Vertebrata</taxon>
        <taxon>Euteleostomi</taxon>
        <taxon>Mammalia</taxon>
        <taxon>Eutheria</taxon>
        <taxon>Laurasiatheria</taxon>
        <taxon>Chiroptera</taxon>
        <taxon>Yinpterochiroptera</taxon>
        <taxon>Pteropodoidea</taxon>
        <taxon>Pteropodidae</taxon>
        <taxon>Rousettinae</taxon>
        <taxon>Rousettus</taxon>
    </lineage>
</organism>
<protein>
    <submittedName>
        <fullName evidence="2">Uncharacterized protein</fullName>
    </submittedName>
</protein>
<evidence type="ECO:0000256" key="1">
    <source>
        <dbReference type="SAM" id="MobiDB-lite"/>
    </source>
</evidence>
<dbReference type="EMBL" id="JACASE010000018">
    <property type="protein sequence ID" value="KAF6395348.1"/>
    <property type="molecule type" value="Genomic_DNA"/>
</dbReference>
<sequence>MLAWASNFITSIKRAPLPQFLRTPPGDKGHSLWVPCSAALCPQCFLEGRPSSEPSRTGPEAPAPACPPDTPQHRPPSFSGSLELVCPSMLPSSNLSHLSRELIFQEILSLQTNSGIKRDNA</sequence>
<dbReference type="AlphaFoldDB" id="A0A7J8B9G6"/>
<comment type="caution">
    <text evidence="2">The sequence shown here is derived from an EMBL/GenBank/DDBJ whole genome shotgun (WGS) entry which is preliminary data.</text>
</comment>
<accession>A0A7J8B9G6</accession>
<gene>
    <name evidence="2" type="ORF">HJG63_009911</name>
</gene>
<name>A0A7J8B9G6_ROUAE</name>
<feature type="region of interest" description="Disordered" evidence="1">
    <location>
        <begin position="49"/>
        <end position="80"/>
    </location>
</feature>
<reference evidence="2 3" key="1">
    <citation type="journal article" date="2020" name="Nature">
        <title>Six reference-quality genomes reveal evolution of bat adaptations.</title>
        <authorList>
            <person name="Jebb D."/>
            <person name="Huang Z."/>
            <person name="Pippel M."/>
            <person name="Hughes G.M."/>
            <person name="Lavrichenko K."/>
            <person name="Devanna P."/>
            <person name="Winkler S."/>
            <person name="Jermiin L.S."/>
            <person name="Skirmuntt E.C."/>
            <person name="Katzourakis A."/>
            <person name="Burkitt-Gray L."/>
            <person name="Ray D.A."/>
            <person name="Sullivan K.A.M."/>
            <person name="Roscito J.G."/>
            <person name="Kirilenko B.M."/>
            <person name="Davalos L.M."/>
            <person name="Corthals A.P."/>
            <person name="Power M.L."/>
            <person name="Jones G."/>
            <person name="Ransome R.D."/>
            <person name="Dechmann D.K.N."/>
            <person name="Locatelli A.G."/>
            <person name="Puechmaille S.J."/>
            <person name="Fedrigo O."/>
            <person name="Jarvis E.D."/>
            <person name="Hiller M."/>
            <person name="Vernes S.C."/>
            <person name="Myers E.W."/>
            <person name="Teeling E.C."/>
        </authorList>
    </citation>
    <scope>NUCLEOTIDE SEQUENCE [LARGE SCALE GENOMIC DNA]</scope>
    <source>
        <strain evidence="2">MRouAeg1</strain>
        <tissue evidence="2">Muscle</tissue>
    </source>
</reference>
<keyword evidence="3" id="KW-1185">Reference proteome</keyword>
<dbReference type="Proteomes" id="UP000593571">
    <property type="component" value="Unassembled WGS sequence"/>
</dbReference>
<evidence type="ECO:0000313" key="3">
    <source>
        <dbReference type="Proteomes" id="UP000593571"/>
    </source>
</evidence>
<proteinExistence type="predicted"/>
<feature type="compositionally biased region" description="Pro residues" evidence="1">
    <location>
        <begin position="61"/>
        <end position="74"/>
    </location>
</feature>